<sequence>MDNTGVRRGPFSHWQMRQWWERKMLPQDLKIRPYDAARMLGQVERTDDSEDQFRAVEEVFADAPAAFAPGWSPATTDAEGVWRRCGQCRRNRWEGWSGGGVWYCSACWRRFHRQGDKDGGGEPVGPS</sequence>
<dbReference type="InterPro" id="IPR035445">
    <property type="entry name" value="GYF-like_dom_sf"/>
</dbReference>
<name>A0A7S2QMM8_9DINO</name>
<evidence type="ECO:0008006" key="2">
    <source>
        <dbReference type="Google" id="ProtNLM"/>
    </source>
</evidence>
<dbReference type="AlphaFoldDB" id="A0A7S2QMM8"/>
<reference evidence="1" key="1">
    <citation type="submission" date="2021-01" db="EMBL/GenBank/DDBJ databases">
        <authorList>
            <person name="Corre E."/>
            <person name="Pelletier E."/>
            <person name="Niang G."/>
            <person name="Scheremetjew M."/>
            <person name="Finn R."/>
            <person name="Kale V."/>
            <person name="Holt S."/>
            <person name="Cochrane G."/>
            <person name="Meng A."/>
            <person name="Brown T."/>
            <person name="Cohen L."/>
        </authorList>
    </citation>
    <scope>NUCLEOTIDE SEQUENCE</scope>
    <source>
        <strain evidence="1">RCC3387</strain>
    </source>
</reference>
<gene>
    <name evidence="1" type="ORF">BRAN1462_LOCUS64427</name>
</gene>
<proteinExistence type="predicted"/>
<protein>
    <recommendedName>
        <fullName evidence="2">GYF domain-containing protein</fullName>
    </recommendedName>
</protein>
<accession>A0A7S2QMM8</accession>
<evidence type="ECO:0000313" key="1">
    <source>
        <dbReference type="EMBL" id="CAD9646605.1"/>
    </source>
</evidence>
<dbReference type="SUPFAM" id="SSF55277">
    <property type="entry name" value="GYF domain"/>
    <property type="match status" value="1"/>
</dbReference>
<dbReference type="Gene3D" id="3.30.1490.40">
    <property type="match status" value="1"/>
</dbReference>
<organism evidence="1">
    <name type="scientific">Zooxanthella nutricula</name>
    <dbReference type="NCBI Taxonomy" id="1333877"/>
    <lineage>
        <taxon>Eukaryota</taxon>
        <taxon>Sar</taxon>
        <taxon>Alveolata</taxon>
        <taxon>Dinophyceae</taxon>
        <taxon>Peridiniales</taxon>
        <taxon>Peridiniales incertae sedis</taxon>
        <taxon>Zooxanthella</taxon>
    </lineage>
</organism>
<dbReference type="EMBL" id="HBGW01101913">
    <property type="protein sequence ID" value="CAD9646605.1"/>
    <property type="molecule type" value="Transcribed_RNA"/>
</dbReference>